<evidence type="ECO:0000256" key="4">
    <source>
        <dbReference type="SAM" id="Coils"/>
    </source>
</evidence>
<keyword evidence="2" id="KW-0539">Nucleus</keyword>
<evidence type="ECO:0000256" key="3">
    <source>
        <dbReference type="ARBA" id="ARBA00023306"/>
    </source>
</evidence>
<organism evidence="7 8">
    <name type="scientific">Necator americanus</name>
    <name type="common">Human hookworm</name>
    <dbReference type="NCBI Taxonomy" id="51031"/>
    <lineage>
        <taxon>Eukaryota</taxon>
        <taxon>Metazoa</taxon>
        <taxon>Ecdysozoa</taxon>
        <taxon>Nematoda</taxon>
        <taxon>Chromadorea</taxon>
        <taxon>Rhabditida</taxon>
        <taxon>Rhabditina</taxon>
        <taxon>Rhabditomorpha</taxon>
        <taxon>Strongyloidea</taxon>
        <taxon>Ancylostomatidae</taxon>
        <taxon>Bunostominae</taxon>
        <taxon>Necator</taxon>
    </lineage>
</organism>
<dbReference type="PANTHER" id="PTHR22940:SF4">
    <property type="entry name" value="PROTEIN TIMELESS HOMOLOG"/>
    <property type="match status" value="1"/>
</dbReference>
<evidence type="ECO:0000256" key="2">
    <source>
        <dbReference type="ARBA" id="ARBA00023242"/>
    </source>
</evidence>
<feature type="coiled-coil region" evidence="4">
    <location>
        <begin position="236"/>
        <end position="266"/>
    </location>
</feature>
<dbReference type="EMBL" id="JAVFWL010000003">
    <property type="protein sequence ID" value="KAK6744233.1"/>
    <property type="molecule type" value="Genomic_DNA"/>
</dbReference>
<proteinExistence type="predicted"/>
<reference evidence="7 8" key="1">
    <citation type="submission" date="2023-08" db="EMBL/GenBank/DDBJ databases">
        <title>A Necator americanus chromosomal reference genome.</title>
        <authorList>
            <person name="Ilik V."/>
            <person name="Petrzelkova K.J."/>
            <person name="Pardy F."/>
            <person name="Fuh T."/>
            <person name="Niatou-Singa F.S."/>
            <person name="Gouil Q."/>
            <person name="Baker L."/>
            <person name="Ritchie M.E."/>
            <person name="Jex A.R."/>
            <person name="Gazzola D."/>
            <person name="Li H."/>
            <person name="Toshio Fujiwara R."/>
            <person name="Zhan B."/>
            <person name="Aroian R.V."/>
            <person name="Pafco B."/>
            <person name="Schwarz E.M."/>
        </authorList>
    </citation>
    <scope>NUCLEOTIDE SEQUENCE [LARGE SCALE GENOMIC DNA]</scope>
    <source>
        <strain evidence="7 8">Aroian</strain>
        <tissue evidence="7">Whole animal</tissue>
    </source>
</reference>
<dbReference type="PANTHER" id="PTHR22940">
    <property type="entry name" value="TIMEOUT/TIMELESS-2"/>
    <property type="match status" value="1"/>
</dbReference>
<accession>A0ABR1D2W1</accession>
<evidence type="ECO:0000313" key="7">
    <source>
        <dbReference type="EMBL" id="KAK6744233.1"/>
    </source>
</evidence>
<evidence type="ECO:0000256" key="1">
    <source>
        <dbReference type="ARBA" id="ARBA00004123"/>
    </source>
</evidence>
<feature type="domain" description="Timeless N-terminal" evidence="6">
    <location>
        <begin position="20"/>
        <end position="282"/>
    </location>
</feature>
<evidence type="ECO:0000313" key="8">
    <source>
        <dbReference type="Proteomes" id="UP001303046"/>
    </source>
</evidence>
<dbReference type="InterPro" id="IPR044998">
    <property type="entry name" value="Timeless"/>
</dbReference>
<name>A0ABR1D2W1_NECAM</name>
<evidence type="ECO:0000259" key="6">
    <source>
        <dbReference type="Pfam" id="PF04821"/>
    </source>
</evidence>
<dbReference type="InterPro" id="IPR006906">
    <property type="entry name" value="Timeless_N"/>
</dbReference>
<keyword evidence="4" id="KW-0175">Coiled coil</keyword>
<comment type="subcellular location">
    <subcellularLocation>
        <location evidence="1">Nucleus</location>
    </subcellularLocation>
</comment>
<evidence type="ECO:0000256" key="5">
    <source>
        <dbReference type="SAM" id="MobiDB-lite"/>
    </source>
</evidence>
<comment type="caution">
    <text evidence="7">The sequence shown here is derived from an EMBL/GenBank/DDBJ whole genome shotgun (WGS) entry which is preliminary data.</text>
</comment>
<keyword evidence="8" id="KW-1185">Reference proteome</keyword>
<gene>
    <name evidence="7" type="primary">Necator_chrIII.g11893</name>
    <name evidence="7" type="ORF">RB195_011127</name>
</gene>
<feature type="compositionally biased region" description="Basic and acidic residues" evidence="5">
    <location>
        <begin position="1095"/>
        <end position="1108"/>
    </location>
</feature>
<feature type="region of interest" description="Disordered" evidence="5">
    <location>
        <begin position="1055"/>
        <end position="1220"/>
    </location>
</feature>
<protein>
    <recommendedName>
        <fullName evidence="6">Timeless N-terminal domain-containing protein</fullName>
    </recommendedName>
</protein>
<dbReference type="Proteomes" id="UP001303046">
    <property type="component" value="Unassembled WGS sequence"/>
</dbReference>
<dbReference type="Pfam" id="PF04821">
    <property type="entry name" value="TIMELESS"/>
    <property type="match status" value="1"/>
</dbReference>
<feature type="compositionally biased region" description="Basic and acidic residues" evidence="5">
    <location>
        <begin position="1074"/>
        <end position="1084"/>
    </location>
</feature>
<feature type="compositionally biased region" description="Basic and acidic residues" evidence="5">
    <location>
        <begin position="1139"/>
        <end position="1151"/>
    </location>
</feature>
<sequence>MEAIIQGTISALGYLEDGVYYQEPDCYETIRDLIRFLRNDSNTLLARKICGERNIIANDLIPIIKSENLKEKMFDITLRLLANLIQPAIVSLQGKQPEDREEWQTYWLLEGNLRRAKLAFADVKFFQVLKGKLEKYFLETDWEDRLEEDRLVMERIIVLLRYIFAIPPTDRDGKRCTVDSSSHDRVISAFLESGVEQVLIHIASQSVERDFHLSVLVIFALIVKEHNAEDIVAAGRDKTAAEREKAEEELRRVVEVEQMRLNAQRRKVLASRHSRFSGSYIVKGVSAVNKEKDLVVVKPIKDVNDLNFLDERKVKKRVAKNRRPFDAQERTHLSSMELRVKLKKFVEEVLSRCFNRLIKSTKEVAFDTRLSAGQRNADIHFFLFMAFMLKYARMAKSAVSDVSGCLNVEAFHHIQVHLDSYLESAATMRKEAKHYGIRAQHALTAYKELILFHQHLLSNGSTEEKELSQRICDHILVVEEYREMGLMLMRKFMPGVFSKSFLRDLVLSMHYYFRLLEKRVKSGELTTVKKRSKVRRRPTKNSKHAELFGPEPLPAVVDSLNGEELEKKWSHISEELNEIVFGHKEASSDQIPINSLLDVDEELHQKFAMLKVQRAMREGRPSDAVGLYKASRAMWLSDGIFGDVDMDGEKMVAEFREIFFTDLKQVADQLLTAELEAQKRFTANSLIDGGDVEDMYSDEDEEDEPKYETKEVNFDFEEYVGKYTKMEVLRWYVFLLKDFATNSDELNKALVKLLHRVAFDLKMPSKLFQLSLFRIFAEVRVHFEGMTKENMKKSRFFELYTFGYHLLKKFFSCFETLGDKMAPEILFWKGAKECFEIENGYGSYDDRKNTKQDNAWTWSDDLEDELRSLYNEYRDMDERPEGMDVLDFIEPNLSRPRTRKQILQKLKEFNLDPLGARANKGSIMDRNFPIVPMKQIIEEYNAKEQNEEDLVNFIRTRLSETHGEFSRQKIIKQMNYLGIGYEKKTISKKHKEWSEGLRTELAALKQQYDEMDAEDHELIGVVDYVMRRLSEKKRRREVERELEALGVIIKPRDKPKITKKKQKEITDVSDDDGDHPGSSHRSDDSDAELDLESVSNDHRSEDLRRLEELDVENIDPTAGTDGVLHIEDKQGSSITPTLEIEKVKSVPEDSPVKPLAKRKRVLESSDEEDNATVRKRVLESSDEEDNANVDFSKEKTPENDFPVAARAKKHRVVLSDSDED</sequence>
<dbReference type="Pfam" id="PF26019">
    <property type="entry name" value="HTH_TIMELESS"/>
    <property type="match status" value="2"/>
</dbReference>
<keyword evidence="3" id="KW-0131">Cell cycle</keyword>